<gene>
    <name evidence="1" type="ORF">MSG28_005273</name>
</gene>
<comment type="caution">
    <text evidence="1">The sequence shown here is derived from an EMBL/GenBank/DDBJ whole genome shotgun (WGS) entry which is preliminary data.</text>
</comment>
<evidence type="ECO:0000313" key="2">
    <source>
        <dbReference type="Proteomes" id="UP001064048"/>
    </source>
</evidence>
<proteinExistence type="predicted"/>
<keyword evidence="2" id="KW-1185">Reference proteome</keyword>
<name>A0ACC0JRB2_CHOFU</name>
<evidence type="ECO:0000313" key="1">
    <source>
        <dbReference type="EMBL" id="KAI8426445.1"/>
    </source>
</evidence>
<dbReference type="Proteomes" id="UP001064048">
    <property type="component" value="Chromosome 8"/>
</dbReference>
<sequence length="204" mass="22185">MSWFQSAVNTVREVTKAINKMTGPTFDPRCGALPFNDGIGGIRYNKSSASGSAQNESEDENDNEGYNSSGEGTSQSASATRITTRARITYELDRYNKSSASGSAQNESEDENDNEGYNSSGEGTSQSASATRITTRARITYELDSKRRPLLLLCDNINSMADTSDFVSILKKTVEDATKTIGLFEDVPIELSNTLSKEMRLAKS</sequence>
<protein>
    <submittedName>
        <fullName evidence="1">Uncharacterized protein</fullName>
    </submittedName>
</protein>
<organism evidence="1 2">
    <name type="scientific">Choristoneura fumiferana</name>
    <name type="common">Spruce budworm moth</name>
    <name type="synonym">Archips fumiferana</name>
    <dbReference type="NCBI Taxonomy" id="7141"/>
    <lineage>
        <taxon>Eukaryota</taxon>
        <taxon>Metazoa</taxon>
        <taxon>Ecdysozoa</taxon>
        <taxon>Arthropoda</taxon>
        <taxon>Hexapoda</taxon>
        <taxon>Insecta</taxon>
        <taxon>Pterygota</taxon>
        <taxon>Neoptera</taxon>
        <taxon>Endopterygota</taxon>
        <taxon>Lepidoptera</taxon>
        <taxon>Glossata</taxon>
        <taxon>Ditrysia</taxon>
        <taxon>Tortricoidea</taxon>
        <taxon>Tortricidae</taxon>
        <taxon>Tortricinae</taxon>
        <taxon>Choristoneura</taxon>
    </lineage>
</organism>
<dbReference type="EMBL" id="CM046108">
    <property type="protein sequence ID" value="KAI8426445.1"/>
    <property type="molecule type" value="Genomic_DNA"/>
</dbReference>
<accession>A0ACC0JRB2</accession>
<reference evidence="1 2" key="1">
    <citation type="journal article" date="2022" name="Genome Biol. Evol.">
        <title>The Spruce Budworm Genome: Reconstructing the Evolutionary History of Antifreeze Proteins.</title>
        <authorList>
            <person name="Beliveau C."/>
            <person name="Gagne P."/>
            <person name="Picq S."/>
            <person name="Vernygora O."/>
            <person name="Keeling C.I."/>
            <person name="Pinkney K."/>
            <person name="Doucet D."/>
            <person name="Wen F."/>
            <person name="Johnston J.S."/>
            <person name="Maaroufi H."/>
            <person name="Boyle B."/>
            <person name="Laroche J."/>
            <person name="Dewar K."/>
            <person name="Juretic N."/>
            <person name="Blackburn G."/>
            <person name="Nisole A."/>
            <person name="Brunet B."/>
            <person name="Brandao M."/>
            <person name="Lumley L."/>
            <person name="Duan J."/>
            <person name="Quan G."/>
            <person name="Lucarotti C.J."/>
            <person name="Roe A.D."/>
            <person name="Sperling F.A.H."/>
            <person name="Levesque R.C."/>
            <person name="Cusson M."/>
        </authorList>
    </citation>
    <scope>NUCLEOTIDE SEQUENCE [LARGE SCALE GENOMIC DNA]</scope>
    <source>
        <strain evidence="1">Glfc:IPQL:Cfum</strain>
    </source>
</reference>